<dbReference type="GO" id="GO:0019239">
    <property type="term" value="F:deaminase activity"/>
    <property type="evidence" value="ECO:0007669"/>
    <property type="project" value="UniProtKB-ARBA"/>
</dbReference>
<evidence type="ECO:0000256" key="1">
    <source>
        <dbReference type="ARBA" id="ARBA00023235"/>
    </source>
</evidence>
<organism evidence="7 8">
    <name type="scientific">Wickerhamomyces mucosus</name>
    <dbReference type="NCBI Taxonomy" id="1378264"/>
    <lineage>
        <taxon>Eukaryota</taxon>
        <taxon>Fungi</taxon>
        <taxon>Dikarya</taxon>
        <taxon>Ascomycota</taxon>
        <taxon>Saccharomycotina</taxon>
        <taxon>Saccharomycetes</taxon>
        <taxon>Phaffomycetales</taxon>
        <taxon>Wickerhamomycetaceae</taxon>
        <taxon>Wickerhamomyces</taxon>
    </lineage>
</organism>
<dbReference type="CDD" id="cd02557">
    <property type="entry name" value="PseudoU_synth_ScRIB2"/>
    <property type="match status" value="1"/>
</dbReference>
<dbReference type="EC" id="5.4.99.28" evidence="3"/>
<dbReference type="GO" id="GO:0160151">
    <property type="term" value="F:tRNA pseudouridine(32) synthase activity"/>
    <property type="evidence" value="ECO:0007669"/>
    <property type="project" value="UniProtKB-EC"/>
</dbReference>
<evidence type="ECO:0000256" key="2">
    <source>
        <dbReference type="ARBA" id="ARBA00036184"/>
    </source>
</evidence>
<reference evidence="7" key="2">
    <citation type="submission" date="2021-01" db="EMBL/GenBank/DDBJ databases">
        <authorList>
            <person name="Schikora-Tamarit M.A."/>
        </authorList>
    </citation>
    <scope>NUCLEOTIDE SEQUENCE</scope>
    <source>
        <strain evidence="7">CBS6341</strain>
    </source>
</reference>
<dbReference type="GO" id="GO:0003723">
    <property type="term" value="F:RNA binding"/>
    <property type="evidence" value="ECO:0007669"/>
    <property type="project" value="UniProtKB-KW"/>
</dbReference>
<dbReference type="InterPro" id="IPR006224">
    <property type="entry name" value="PsdUridine_synth_RluA-like_CS"/>
</dbReference>
<dbReference type="InterPro" id="IPR006145">
    <property type="entry name" value="PsdUridine_synth_RsuA/RluA"/>
</dbReference>
<feature type="domain" description="CMP/dCMP-type deaminase" evidence="6">
    <location>
        <begin position="440"/>
        <end position="579"/>
    </location>
</feature>
<gene>
    <name evidence="7" type="ORF">WICMUC_004690</name>
</gene>
<dbReference type="NCBIfam" id="TIGR00005">
    <property type="entry name" value="rluA_subfam"/>
    <property type="match status" value="1"/>
</dbReference>
<evidence type="ECO:0000259" key="6">
    <source>
        <dbReference type="PROSITE" id="PS51747"/>
    </source>
</evidence>
<dbReference type="SUPFAM" id="SSF55120">
    <property type="entry name" value="Pseudouridine synthase"/>
    <property type="match status" value="1"/>
</dbReference>
<comment type="catalytic activity">
    <reaction evidence="2">
        <text>uridine(32) in tRNA = pseudouridine(32) in tRNA</text>
        <dbReference type="Rhea" id="RHEA:42544"/>
        <dbReference type="Rhea" id="RHEA-COMP:10107"/>
        <dbReference type="Rhea" id="RHEA-COMP:10108"/>
        <dbReference type="ChEBI" id="CHEBI:65314"/>
        <dbReference type="ChEBI" id="CHEBI:65315"/>
        <dbReference type="EC" id="5.4.99.28"/>
    </reaction>
</comment>
<evidence type="ECO:0000313" key="7">
    <source>
        <dbReference type="EMBL" id="KAH3671393.1"/>
    </source>
</evidence>
<dbReference type="InterPro" id="IPR002125">
    <property type="entry name" value="CMP_dCMP_dom"/>
</dbReference>
<dbReference type="InterPro" id="IPR016193">
    <property type="entry name" value="Cytidine_deaminase-like"/>
</dbReference>
<name>A0A9P8PFN3_9ASCO</name>
<comment type="caution">
    <text evidence="7">The sequence shown here is derived from an EMBL/GenBank/DDBJ whole genome shotgun (WGS) entry which is preliminary data.</text>
</comment>
<dbReference type="InterPro" id="IPR050188">
    <property type="entry name" value="RluA_PseudoU_synthase"/>
</dbReference>
<dbReference type="GO" id="GO:0000455">
    <property type="term" value="P:enzyme-directed rRNA pseudouridine synthesis"/>
    <property type="evidence" value="ECO:0007669"/>
    <property type="project" value="TreeGrafter"/>
</dbReference>
<reference evidence="7" key="1">
    <citation type="journal article" date="2021" name="Open Biol.">
        <title>Shared evolutionary footprints suggest mitochondrial oxidative damage underlies multiple complex I losses in fungi.</title>
        <authorList>
            <person name="Schikora-Tamarit M.A."/>
            <person name="Marcet-Houben M."/>
            <person name="Nosek J."/>
            <person name="Gabaldon T."/>
        </authorList>
    </citation>
    <scope>NUCLEOTIDE SEQUENCE</scope>
    <source>
        <strain evidence="7">CBS6341</strain>
    </source>
</reference>
<dbReference type="Gene3D" id="3.40.140.10">
    <property type="entry name" value="Cytidine Deaminase, domain 2"/>
    <property type="match status" value="1"/>
</dbReference>
<dbReference type="GO" id="GO:0031119">
    <property type="term" value="P:tRNA pseudouridine synthesis"/>
    <property type="evidence" value="ECO:0007669"/>
    <property type="project" value="UniProtKB-ARBA"/>
</dbReference>
<dbReference type="Proteomes" id="UP000769528">
    <property type="component" value="Unassembled WGS sequence"/>
</dbReference>
<dbReference type="PANTHER" id="PTHR21600">
    <property type="entry name" value="MITOCHONDRIAL RNA PSEUDOURIDINE SYNTHASE"/>
    <property type="match status" value="1"/>
</dbReference>
<evidence type="ECO:0000313" key="8">
    <source>
        <dbReference type="Proteomes" id="UP000769528"/>
    </source>
</evidence>
<feature type="active site" evidence="4">
    <location>
        <position position="198"/>
    </location>
</feature>
<evidence type="ECO:0000256" key="4">
    <source>
        <dbReference type="PIRSR" id="PIRSR606225-1"/>
    </source>
</evidence>
<keyword evidence="8" id="KW-1185">Reference proteome</keyword>
<keyword evidence="5" id="KW-0694">RNA-binding</keyword>
<dbReference type="SUPFAM" id="SSF53927">
    <property type="entry name" value="Cytidine deaminase-like"/>
    <property type="match status" value="1"/>
</dbReference>
<dbReference type="Pfam" id="PF00849">
    <property type="entry name" value="PseudoU_synth_2"/>
    <property type="match status" value="1"/>
</dbReference>
<dbReference type="InterPro" id="IPR020103">
    <property type="entry name" value="PsdUridine_synth_cat_dom_sf"/>
</dbReference>
<dbReference type="InterPro" id="IPR006225">
    <property type="entry name" value="PsdUridine_synth_RluC/D"/>
</dbReference>
<evidence type="ECO:0000256" key="3">
    <source>
        <dbReference type="ARBA" id="ARBA00038944"/>
    </source>
</evidence>
<keyword evidence="1" id="KW-0413">Isomerase</keyword>
<dbReference type="PROSITE" id="PS51747">
    <property type="entry name" value="CYT_DCMP_DEAMINASES_2"/>
    <property type="match status" value="1"/>
</dbReference>
<dbReference type="PANTHER" id="PTHR21600:SF40">
    <property type="entry name" value="PSEUDOURIDYLATE SYNTHASE RPUSD2"/>
    <property type="match status" value="1"/>
</dbReference>
<proteinExistence type="predicted"/>
<dbReference type="EMBL" id="JAEUBF010001281">
    <property type="protein sequence ID" value="KAH3671393.1"/>
    <property type="molecule type" value="Genomic_DNA"/>
</dbReference>
<dbReference type="Gene3D" id="3.30.2350.10">
    <property type="entry name" value="Pseudouridine synthase"/>
    <property type="match status" value="1"/>
</dbReference>
<accession>A0A9P8PFN3</accession>
<dbReference type="PROSITE" id="PS01129">
    <property type="entry name" value="PSI_RLU"/>
    <property type="match status" value="1"/>
</dbReference>
<evidence type="ECO:0000256" key="5">
    <source>
        <dbReference type="PROSITE-ProRule" id="PRU00182"/>
    </source>
</evidence>
<sequence>MSKRPSSSLLMDQSKNDEILPINNDIKIKKTQKIRTQNGFRVKIQDNHKDQINDENITYKFEDSLRKVDPYLFTYLTYCKERWRDRTLIDIFTNEFRDRKSSYYEKIISQGKVLVNNEPANLETIVRNGALINHTIHKHEPPVNAKPIQIVNETDELVVIDKPAGIPVHPTGRYRFNTITKIMKLEMGLEVHPCNRLDRLTSGLMFLAKNPKGAEKFIQQLKKRSIQKEYIARVKGYFPNDNNGEIIVCKPLKTEEPRLGLNVIAKDDDKDGKEATTVFQKINYDPVSNTSLVLCKPLTGRTHQIRVHLQYIGFPIANDPIYSNVEVWGTNLGKNAECDIDQVKFKLDRIGKDKSVSSWMFPNLENKGELLMDKVCEICETELYSPPRIMDLELWLHAYRYSSKKSESDEKELDNKESEDNELTKSYWSYETSLPDWAQAIHIPYMKLALDEALKCPPTSSAFSVGAILTSIDGEILSTGFSREIEGNTHAEQNALDKYFHKTGSNSLPKGCNIYTTMEPCSERLSGNLPCTNRLTNYGVANCFVGVMEPDTFVKNNIGKQILRDHGIGYWKIDGFEDEALKAAKKGHPDQ</sequence>
<protein>
    <recommendedName>
        <fullName evidence="3">tRNA pseudouridine(32) synthase</fullName>
        <ecNumber evidence="3">5.4.99.28</ecNumber>
    </recommendedName>
</protein>
<dbReference type="AlphaFoldDB" id="A0A9P8PFN3"/>
<dbReference type="GO" id="GO:0016814">
    <property type="term" value="F:hydrolase activity, acting on carbon-nitrogen (but not peptide) bonds, in cyclic amidines"/>
    <property type="evidence" value="ECO:0007669"/>
    <property type="project" value="UniProtKB-ARBA"/>
</dbReference>
<dbReference type="OrthoDB" id="424794at2759"/>
<dbReference type="PROSITE" id="PS50889">
    <property type="entry name" value="S4"/>
    <property type="match status" value="1"/>
</dbReference>
<dbReference type="Pfam" id="PF18785">
    <property type="entry name" value="Inv-AAD"/>
    <property type="match status" value="1"/>
</dbReference>
<dbReference type="FunFam" id="3.30.2350.10:FF:000017">
    <property type="entry name" value="Pseudouridine synthase"/>
    <property type="match status" value="1"/>
</dbReference>